<dbReference type="PROSITE" id="PS50297">
    <property type="entry name" value="ANK_REP_REGION"/>
    <property type="match status" value="4"/>
</dbReference>
<keyword evidence="2 3" id="KW-0040">ANK repeat</keyword>
<dbReference type="STRING" id="416450.A0A1V6QBG3"/>
<evidence type="ECO:0000256" key="1">
    <source>
        <dbReference type="ARBA" id="ARBA00022737"/>
    </source>
</evidence>
<keyword evidence="1" id="KW-0677">Repeat</keyword>
<dbReference type="InterPro" id="IPR002110">
    <property type="entry name" value="Ankyrin_rpt"/>
</dbReference>
<dbReference type="Pfam" id="PF13637">
    <property type="entry name" value="Ank_4"/>
    <property type="match status" value="1"/>
</dbReference>
<feature type="repeat" description="ANK" evidence="3">
    <location>
        <begin position="408"/>
        <end position="440"/>
    </location>
</feature>
<accession>A0A1V6QBG3</accession>
<protein>
    <submittedName>
        <fullName evidence="4">Uncharacterized protein</fullName>
    </submittedName>
</protein>
<dbReference type="SUPFAM" id="SSF48403">
    <property type="entry name" value="Ankyrin repeat"/>
    <property type="match status" value="2"/>
</dbReference>
<dbReference type="EMBL" id="MDYN01000007">
    <property type="protein sequence ID" value="OQD86549.1"/>
    <property type="molecule type" value="Genomic_DNA"/>
</dbReference>
<gene>
    <name evidence="4" type="ORF">PENANT_c007G02890</name>
</gene>
<evidence type="ECO:0000313" key="5">
    <source>
        <dbReference type="Proteomes" id="UP000191672"/>
    </source>
</evidence>
<comment type="caution">
    <text evidence="4">The sequence shown here is derived from an EMBL/GenBank/DDBJ whole genome shotgun (WGS) entry which is preliminary data.</text>
</comment>
<dbReference type="Gene3D" id="1.25.40.20">
    <property type="entry name" value="Ankyrin repeat-containing domain"/>
    <property type="match status" value="2"/>
</dbReference>
<feature type="repeat" description="ANK" evidence="3">
    <location>
        <begin position="129"/>
        <end position="161"/>
    </location>
</feature>
<dbReference type="InterPro" id="IPR036770">
    <property type="entry name" value="Ankyrin_rpt-contain_sf"/>
</dbReference>
<sequence length="519" mass="56705">MSDFFTDLSHQENYDQDCIIRLQEKRERKLLRAIRKNDIAKVNALLADGVSPDGSSERAPLQIAVWLGRRETIQLLIQYNVQSPSNPGPDSDDDELLIAAGRGRVEILKMLIEYRKKLGYKGTAWPSHRGDEPIHRAATWGRLECLQLLVQEGATINLENSHWETPLHRAASLPAGVQNGLPVLRFLLASGANVNALTNTGDTPILTAARAGNEAAVKELLKSSPDLHQKGQFGETVLLVASSSCPLGTVRMLVAAGADIHGRTKLNASVLHLAAEAGKTKTFKWILDNSNLTINDLDCHNWTPLHFAACKNQVAMANYLLERGANSSITSSPGNHTPLHLAAAHNFGSTLQSDDGQDDSTLVECLIQHGADVMAVADSKILQFTGWAAEASRTNMYWISERNVTRSDMIYPLHCAASSGAIQRVKALLSAGADIHTRTAPGGKTALHLAASRSLRNMVCFLIQRGLDHRLTDTEGHTMVHYLSLGGRYEPVSVKDFLVAENLYDPTMESELVRLGPFE</sequence>
<proteinExistence type="predicted"/>
<dbReference type="Pfam" id="PF00023">
    <property type="entry name" value="Ank"/>
    <property type="match status" value="1"/>
</dbReference>
<feature type="repeat" description="ANK" evidence="3">
    <location>
        <begin position="300"/>
        <end position="332"/>
    </location>
</feature>
<dbReference type="PROSITE" id="PS50088">
    <property type="entry name" value="ANK_REPEAT"/>
    <property type="match status" value="6"/>
</dbReference>
<dbReference type="Pfam" id="PF12796">
    <property type="entry name" value="Ank_2"/>
    <property type="match status" value="3"/>
</dbReference>
<dbReference type="AlphaFoldDB" id="A0A1V6QBG3"/>
<evidence type="ECO:0000313" key="4">
    <source>
        <dbReference type="EMBL" id="OQD86549.1"/>
    </source>
</evidence>
<reference evidence="5" key="1">
    <citation type="journal article" date="2017" name="Nat. Microbiol.">
        <title>Global analysis of biosynthetic gene clusters reveals vast potential of secondary metabolite production in Penicillium species.</title>
        <authorList>
            <person name="Nielsen J.C."/>
            <person name="Grijseels S."/>
            <person name="Prigent S."/>
            <person name="Ji B."/>
            <person name="Dainat J."/>
            <person name="Nielsen K.F."/>
            <person name="Frisvad J.C."/>
            <person name="Workman M."/>
            <person name="Nielsen J."/>
        </authorList>
    </citation>
    <scope>NUCLEOTIDE SEQUENCE [LARGE SCALE GENOMIC DNA]</scope>
    <source>
        <strain evidence="5">IBT 31811</strain>
    </source>
</reference>
<dbReference type="SMART" id="SM00248">
    <property type="entry name" value="ANK"/>
    <property type="match status" value="11"/>
</dbReference>
<evidence type="ECO:0000256" key="2">
    <source>
        <dbReference type="ARBA" id="ARBA00023043"/>
    </source>
</evidence>
<dbReference type="PANTHER" id="PTHR24171">
    <property type="entry name" value="ANKYRIN REPEAT DOMAIN-CONTAINING PROTEIN 39-RELATED"/>
    <property type="match status" value="1"/>
</dbReference>
<name>A0A1V6QBG3_9EURO</name>
<feature type="repeat" description="ANK" evidence="3">
    <location>
        <begin position="442"/>
        <end position="474"/>
    </location>
</feature>
<organism evidence="4 5">
    <name type="scientific">Penicillium antarcticum</name>
    <dbReference type="NCBI Taxonomy" id="416450"/>
    <lineage>
        <taxon>Eukaryota</taxon>
        <taxon>Fungi</taxon>
        <taxon>Dikarya</taxon>
        <taxon>Ascomycota</taxon>
        <taxon>Pezizomycotina</taxon>
        <taxon>Eurotiomycetes</taxon>
        <taxon>Eurotiomycetidae</taxon>
        <taxon>Eurotiales</taxon>
        <taxon>Aspergillaceae</taxon>
        <taxon>Penicillium</taxon>
    </lineage>
</organism>
<dbReference type="Proteomes" id="UP000191672">
    <property type="component" value="Unassembled WGS sequence"/>
</dbReference>
<feature type="repeat" description="ANK" evidence="3">
    <location>
        <begin position="162"/>
        <end position="199"/>
    </location>
</feature>
<keyword evidence="5" id="KW-1185">Reference proteome</keyword>
<feature type="repeat" description="ANK" evidence="3">
    <location>
        <begin position="200"/>
        <end position="232"/>
    </location>
</feature>
<evidence type="ECO:0000256" key="3">
    <source>
        <dbReference type="PROSITE-ProRule" id="PRU00023"/>
    </source>
</evidence>